<sequence>MMRKVSDRVYALFGGTLKLKSNVNPD</sequence>
<accession>A0A1S7LHB7</accession>
<organism evidence="1">
    <name type="scientific">Magnetococcus massalia (strain MO-1)</name>
    <dbReference type="NCBI Taxonomy" id="451514"/>
    <lineage>
        <taxon>Bacteria</taxon>
        <taxon>Pseudomonadati</taxon>
        <taxon>Pseudomonadota</taxon>
        <taxon>Magnetococcia</taxon>
        <taxon>Magnetococcales</taxon>
        <taxon>Magnetococcaceae</taxon>
        <taxon>Magnetococcus</taxon>
    </lineage>
</organism>
<evidence type="ECO:0000313" key="1">
    <source>
        <dbReference type="EMBL" id="CRH05467.1"/>
    </source>
</evidence>
<gene>
    <name evidence="1" type="ORF">MAGMO_1275</name>
</gene>
<proteinExistence type="predicted"/>
<protein>
    <submittedName>
        <fullName evidence="1">Uncharacterized protein</fullName>
    </submittedName>
</protein>
<name>A0A1S7LHB7_MAGMO</name>
<dbReference type="EMBL" id="LO017727">
    <property type="protein sequence ID" value="CRH05467.1"/>
    <property type="molecule type" value="Genomic_DNA"/>
</dbReference>
<dbReference type="AlphaFoldDB" id="A0A1S7LHB7"/>
<reference evidence="1" key="1">
    <citation type="submission" date="2015-04" db="EMBL/GenBank/DDBJ databases">
        <authorList>
            <person name="Syromyatnikov M.Y."/>
            <person name="Popov V.N."/>
        </authorList>
    </citation>
    <scope>NUCLEOTIDE SEQUENCE</scope>
    <source>
        <strain evidence="1">MO-1</strain>
    </source>
</reference>